<evidence type="ECO:0000313" key="1">
    <source>
        <dbReference type="EMBL" id="NHR07608.1"/>
    </source>
</evidence>
<dbReference type="RefSeq" id="WP_166453386.1">
    <property type="nucleotide sequence ID" value="NZ_JAAOMA010000038.1"/>
</dbReference>
<sequence length="89" mass="10273">MEERDLVSSAIPMAQLKLELRPNGVLRIAVYELDDEEPFFVYEASDDFDPEAVLSVAERRLDPVRLAVFKHVFFPAQDDFEDGREEGDR</sequence>
<accession>A0ABX0LF75</accession>
<dbReference type="EMBL" id="JAAOMA010000038">
    <property type="protein sequence ID" value="NHR07608.1"/>
    <property type="molecule type" value="Genomic_DNA"/>
</dbReference>
<dbReference type="Proteomes" id="UP001515641">
    <property type="component" value="Unassembled WGS sequence"/>
</dbReference>
<comment type="caution">
    <text evidence="1">The sequence shown here is derived from an EMBL/GenBank/DDBJ whole genome shotgun (WGS) entry which is preliminary data.</text>
</comment>
<gene>
    <name evidence="1" type="ORF">HA052_20680</name>
</gene>
<organism evidence="1 2">
    <name type="scientific">Chromobacterium fluminis</name>
    <dbReference type="NCBI Taxonomy" id="3044269"/>
    <lineage>
        <taxon>Bacteria</taxon>
        <taxon>Pseudomonadati</taxon>
        <taxon>Pseudomonadota</taxon>
        <taxon>Betaproteobacteria</taxon>
        <taxon>Neisseriales</taxon>
        <taxon>Chromobacteriaceae</taxon>
        <taxon>Chromobacterium</taxon>
    </lineage>
</organism>
<proteinExistence type="predicted"/>
<reference evidence="1 2" key="1">
    <citation type="submission" date="2020-03" db="EMBL/GenBank/DDBJ databases">
        <title>Draft genome sequence of environmentally isolated cultures.</title>
        <authorList>
            <person name="Wilson H.S."/>
            <person name="De Leon M.E."/>
        </authorList>
    </citation>
    <scope>NUCLEOTIDE SEQUENCE [LARGE SCALE GENOMIC DNA]</scope>
    <source>
        <strain evidence="1 2">HSC-31F16</strain>
    </source>
</reference>
<name>A0ABX0LF75_9NEIS</name>
<protein>
    <submittedName>
        <fullName evidence="1">Uncharacterized protein</fullName>
    </submittedName>
</protein>
<evidence type="ECO:0000313" key="2">
    <source>
        <dbReference type="Proteomes" id="UP001515641"/>
    </source>
</evidence>
<keyword evidence="2" id="KW-1185">Reference proteome</keyword>